<dbReference type="Proteomes" id="UP000199682">
    <property type="component" value="Unassembled WGS sequence"/>
</dbReference>
<dbReference type="PANTHER" id="PTHR12110:SF21">
    <property type="entry name" value="XYLOSE ISOMERASE-LIKE TIM BARREL DOMAIN-CONTAINING PROTEIN"/>
    <property type="match status" value="1"/>
</dbReference>
<reference evidence="4" key="1">
    <citation type="submission" date="2016-10" db="EMBL/GenBank/DDBJ databases">
        <authorList>
            <person name="Varghese N."/>
            <person name="Submissions S."/>
        </authorList>
    </citation>
    <scope>NUCLEOTIDE SEQUENCE [LARGE SCALE GENOMIC DNA]</scope>
    <source>
        <strain evidence="4">DSM 44796</strain>
    </source>
</reference>
<dbReference type="SUPFAM" id="SSF51658">
    <property type="entry name" value="Xylose isomerase-like"/>
    <property type="match status" value="1"/>
</dbReference>
<dbReference type="AlphaFoldDB" id="A0A1G8SJK4"/>
<dbReference type="InterPro" id="IPR013022">
    <property type="entry name" value="Xyl_isomerase-like_TIM-brl"/>
</dbReference>
<feature type="region of interest" description="Disordered" evidence="1">
    <location>
        <begin position="1"/>
        <end position="53"/>
    </location>
</feature>
<name>A0A1G8SJK4_9PSEU</name>
<keyword evidence="3" id="KW-0413">Isomerase</keyword>
<gene>
    <name evidence="3" type="ORF">SAMN04488074_1011003</name>
</gene>
<dbReference type="EMBL" id="FNET01000001">
    <property type="protein sequence ID" value="SDJ29381.1"/>
    <property type="molecule type" value="Genomic_DNA"/>
</dbReference>
<accession>A0A1G8SJK4</accession>
<sequence>MPADPGPVPKSVFATAGPEAAPAGTAGGPTYDSGMRALRPHRQEPPQARLPSNETSTQALVLAGIADEAAHDLSTQIEVLTELGWPAIELRTVDRLAVADLTDARFAAAATALADAGLRVICLDSRIGNWARPITADFEQDLAELDVLARRARSIGTRYLRIMSYPNDGLSDAGWRTAVVTRIRALARRAEAAGVTLLHENCSGWAGTGAARMLELLDEVASPALKLLFDTGNGVAHGYDSFDLLGDIVGHVEHVHVKDADAHGFTIPGEGTARVADCVKLLRCNGYRGAWSLEPHLALRPHEPGELAAGAVPSFLTAGRAMAELLR</sequence>
<protein>
    <submittedName>
        <fullName evidence="3">Sugar phosphate isomerase/epimerase</fullName>
    </submittedName>
</protein>
<dbReference type="InterPro" id="IPR050312">
    <property type="entry name" value="IolE/XylAMocC-like"/>
</dbReference>
<organism evidence="3 4">
    <name type="scientific">Lentzea albidocapillata subsp. violacea</name>
    <dbReference type="NCBI Taxonomy" id="128104"/>
    <lineage>
        <taxon>Bacteria</taxon>
        <taxon>Bacillati</taxon>
        <taxon>Actinomycetota</taxon>
        <taxon>Actinomycetes</taxon>
        <taxon>Pseudonocardiales</taxon>
        <taxon>Pseudonocardiaceae</taxon>
        <taxon>Lentzea</taxon>
    </lineage>
</organism>
<evidence type="ECO:0000256" key="1">
    <source>
        <dbReference type="SAM" id="MobiDB-lite"/>
    </source>
</evidence>
<evidence type="ECO:0000313" key="3">
    <source>
        <dbReference type="EMBL" id="SDJ29381.1"/>
    </source>
</evidence>
<feature type="domain" description="Xylose isomerase-like TIM barrel" evidence="2">
    <location>
        <begin position="78"/>
        <end position="296"/>
    </location>
</feature>
<feature type="compositionally biased region" description="Low complexity" evidence="1">
    <location>
        <begin position="14"/>
        <end position="30"/>
    </location>
</feature>
<evidence type="ECO:0000259" key="2">
    <source>
        <dbReference type="Pfam" id="PF01261"/>
    </source>
</evidence>
<dbReference type="Pfam" id="PF01261">
    <property type="entry name" value="AP_endonuc_2"/>
    <property type="match status" value="1"/>
</dbReference>
<evidence type="ECO:0000313" key="4">
    <source>
        <dbReference type="Proteomes" id="UP000199682"/>
    </source>
</evidence>
<dbReference type="Gene3D" id="3.20.20.150">
    <property type="entry name" value="Divalent-metal-dependent TIM barrel enzymes"/>
    <property type="match status" value="1"/>
</dbReference>
<dbReference type="InterPro" id="IPR036237">
    <property type="entry name" value="Xyl_isomerase-like_sf"/>
</dbReference>
<dbReference type="GO" id="GO:0016853">
    <property type="term" value="F:isomerase activity"/>
    <property type="evidence" value="ECO:0007669"/>
    <property type="project" value="UniProtKB-KW"/>
</dbReference>
<proteinExistence type="predicted"/>
<dbReference type="PANTHER" id="PTHR12110">
    <property type="entry name" value="HYDROXYPYRUVATE ISOMERASE"/>
    <property type="match status" value="1"/>
</dbReference>